<dbReference type="InterPro" id="IPR028098">
    <property type="entry name" value="Glyco_trans_4-like_N"/>
</dbReference>
<dbReference type="PANTHER" id="PTHR45947:SF3">
    <property type="entry name" value="SULFOQUINOVOSYL TRANSFERASE SQD2"/>
    <property type="match status" value="1"/>
</dbReference>
<protein>
    <recommendedName>
        <fullName evidence="4">Glycosyltransferase subfamily 4-like N-terminal domain-containing protein</fullName>
    </recommendedName>
</protein>
<dbReference type="GO" id="GO:0016757">
    <property type="term" value="F:glycosyltransferase activity"/>
    <property type="evidence" value="ECO:0007669"/>
    <property type="project" value="InterPro"/>
</dbReference>
<evidence type="ECO:0000259" key="1">
    <source>
        <dbReference type="Pfam" id="PF00534"/>
    </source>
</evidence>
<dbReference type="PANTHER" id="PTHR45947">
    <property type="entry name" value="SULFOQUINOVOSYL TRANSFERASE SQD2"/>
    <property type="match status" value="1"/>
</dbReference>
<evidence type="ECO:0008006" key="4">
    <source>
        <dbReference type="Google" id="ProtNLM"/>
    </source>
</evidence>
<evidence type="ECO:0000259" key="2">
    <source>
        <dbReference type="Pfam" id="PF13439"/>
    </source>
</evidence>
<gene>
    <name evidence="3" type="ORF">METZ01_LOCUS60566</name>
</gene>
<organism evidence="3">
    <name type="scientific">marine metagenome</name>
    <dbReference type="NCBI Taxonomy" id="408172"/>
    <lineage>
        <taxon>unclassified sequences</taxon>
        <taxon>metagenomes</taxon>
        <taxon>ecological metagenomes</taxon>
    </lineage>
</organism>
<evidence type="ECO:0000313" key="3">
    <source>
        <dbReference type="EMBL" id="SVA07712.1"/>
    </source>
</evidence>
<proteinExistence type="predicted"/>
<feature type="domain" description="Glycosyl transferase family 1" evidence="1">
    <location>
        <begin position="191"/>
        <end position="356"/>
    </location>
</feature>
<dbReference type="InterPro" id="IPR050194">
    <property type="entry name" value="Glycosyltransferase_grp1"/>
</dbReference>
<dbReference type="Pfam" id="PF13439">
    <property type="entry name" value="Glyco_transf_4"/>
    <property type="match status" value="1"/>
</dbReference>
<dbReference type="Gene3D" id="3.40.50.2000">
    <property type="entry name" value="Glycogen Phosphorylase B"/>
    <property type="match status" value="2"/>
</dbReference>
<dbReference type="AlphaFoldDB" id="A0A381SUL6"/>
<dbReference type="EMBL" id="UINC01003600">
    <property type="protein sequence ID" value="SVA07712.1"/>
    <property type="molecule type" value="Genomic_DNA"/>
</dbReference>
<accession>A0A381SUL6</accession>
<dbReference type="SUPFAM" id="SSF53756">
    <property type="entry name" value="UDP-Glycosyltransferase/glycogen phosphorylase"/>
    <property type="match status" value="1"/>
</dbReference>
<name>A0A381SUL6_9ZZZZ</name>
<reference evidence="3" key="1">
    <citation type="submission" date="2018-05" db="EMBL/GenBank/DDBJ databases">
        <authorList>
            <person name="Lanie J.A."/>
            <person name="Ng W.-L."/>
            <person name="Kazmierczak K.M."/>
            <person name="Andrzejewski T.M."/>
            <person name="Davidsen T.M."/>
            <person name="Wayne K.J."/>
            <person name="Tettelin H."/>
            <person name="Glass J.I."/>
            <person name="Rusch D."/>
            <person name="Podicherti R."/>
            <person name="Tsui H.-C.T."/>
            <person name="Winkler M.E."/>
        </authorList>
    </citation>
    <scope>NUCLEOTIDE SEQUENCE</scope>
</reference>
<sequence length="380" mass="42982">MKSKIKILHVITHLPIGGAQDNTLYTVELLDKEKYDISLCCNLDGELVERAKKVEAVKLFDIPFLGREVSPYRDIRAFLSLYKLFKEEDFTIIHTHSSKAGLLARLAAVLNKTPIVIHTIHGFAFNDFMNGLKKNFFIYLEKLLAKWTDVLITVSNLNKKKIIDLNIAHENKIKNIYSGIDLSLFTNKRNDEFRKELNLENDHLLLGSVGRLSNQKDPITMIEAFGIISKPFPNAHLALVGDGELKGKILEKIDQLKLNDRIHLTGNKNNPWSVYHSMDLFIMSSIYEGLGRSITEALSCGVPVVCTDVEGVPEIVRDNITGILVRPKDSNKLADAIIRTLNDMETAKKMAEEGRRFVNDNFDVNKMVNDIDSLYNTLLS</sequence>
<dbReference type="InterPro" id="IPR001296">
    <property type="entry name" value="Glyco_trans_1"/>
</dbReference>
<dbReference type="Pfam" id="PF00534">
    <property type="entry name" value="Glycos_transf_1"/>
    <property type="match status" value="1"/>
</dbReference>
<feature type="domain" description="Glycosyltransferase subfamily 4-like N-terminal" evidence="2">
    <location>
        <begin position="16"/>
        <end position="183"/>
    </location>
</feature>
<dbReference type="CDD" id="cd03808">
    <property type="entry name" value="GT4_CapM-like"/>
    <property type="match status" value="1"/>
</dbReference>